<comment type="caution">
    <text evidence="1">The sequence shown here is derived from an EMBL/GenBank/DDBJ whole genome shotgun (WGS) entry which is preliminary data.</text>
</comment>
<name>A0ACC1NRM9_9HYPO</name>
<evidence type="ECO:0000313" key="1">
    <source>
        <dbReference type="EMBL" id="KAJ2981054.1"/>
    </source>
</evidence>
<protein>
    <submittedName>
        <fullName evidence="1">Uncharacterized protein</fullName>
    </submittedName>
</protein>
<dbReference type="EMBL" id="JANJQO010000155">
    <property type="protein sequence ID" value="KAJ2981054.1"/>
    <property type="molecule type" value="Genomic_DNA"/>
</dbReference>
<organism evidence="1 2">
    <name type="scientific">Zarea fungicola</name>
    <dbReference type="NCBI Taxonomy" id="93591"/>
    <lineage>
        <taxon>Eukaryota</taxon>
        <taxon>Fungi</taxon>
        <taxon>Dikarya</taxon>
        <taxon>Ascomycota</taxon>
        <taxon>Pezizomycotina</taxon>
        <taxon>Sordariomycetes</taxon>
        <taxon>Hypocreomycetidae</taxon>
        <taxon>Hypocreales</taxon>
        <taxon>Cordycipitaceae</taxon>
        <taxon>Zarea</taxon>
    </lineage>
</organism>
<reference evidence="1" key="1">
    <citation type="submission" date="2022-08" db="EMBL/GenBank/DDBJ databases">
        <title>Genome Sequence of Lecanicillium fungicola.</title>
        <authorList>
            <person name="Buettner E."/>
        </authorList>
    </citation>
    <scope>NUCLEOTIDE SEQUENCE</scope>
    <source>
        <strain evidence="1">Babe33</strain>
    </source>
</reference>
<proteinExistence type="predicted"/>
<gene>
    <name evidence="1" type="ORF">NQ176_g2260</name>
</gene>
<accession>A0ACC1NRM9</accession>
<dbReference type="Proteomes" id="UP001143910">
    <property type="component" value="Unassembled WGS sequence"/>
</dbReference>
<sequence>MKPILSEDAKETSIPGHSGKYYGFPKQGGSSQSFWLQCAAADELLNHITTANLPLAADLVVIGSGMTGTLVANHYIERWPERTVVVLEAREFCSGATGRNAGHCKPDQWRGFAAYEKKFGTSQALKILENEHETWSSLVNYVQEQDIDCDLWVGHTIDVPMTLEAANTANNEFQHLKTKGGKVEHIKVTSNSTLAAKISHIKDAQACYAWPASTLNPWKLTAHIMRTNLAKGVNLQTNTPATAIIPSCQNTGKWVVKTERGDIESSQVVHATNAYSSALEPTLRGLVRPTPHICQRAVPPVESVLHTDTLQHSYGVLLGNGSFYSINPRTAAEGSVLFGGDNPGQHEFDKWLQGNPSRCTDDGLVSFPSITKAVQEFTETQLGWDATNFADGESPICQSWSGIIALASTLPSVSNAG</sequence>
<evidence type="ECO:0000313" key="2">
    <source>
        <dbReference type="Proteomes" id="UP001143910"/>
    </source>
</evidence>
<keyword evidence="2" id="KW-1185">Reference proteome</keyword>